<organism evidence="2 3">
    <name type="scientific">Rhodobacter viridis</name>
    <dbReference type="NCBI Taxonomy" id="1054202"/>
    <lineage>
        <taxon>Bacteria</taxon>
        <taxon>Pseudomonadati</taxon>
        <taxon>Pseudomonadota</taxon>
        <taxon>Alphaproteobacteria</taxon>
        <taxon>Rhodobacterales</taxon>
        <taxon>Rhodobacter group</taxon>
        <taxon>Rhodobacter</taxon>
    </lineage>
</organism>
<evidence type="ECO:0000259" key="1">
    <source>
        <dbReference type="PROSITE" id="PS50104"/>
    </source>
</evidence>
<dbReference type="Pfam" id="PF13676">
    <property type="entry name" value="TIR_2"/>
    <property type="match status" value="1"/>
</dbReference>
<dbReference type="Proteomes" id="UP000247727">
    <property type="component" value="Unassembled WGS sequence"/>
</dbReference>
<name>A0A318TUW8_9RHOB</name>
<accession>A0A318TUW8</accession>
<reference evidence="2 3" key="1">
    <citation type="submission" date="2018-06" db="EMBL/GenBank/DDBJ databases">
        <title>Genomic Encyclopedia of Type Strains, Phase III (KMG-III): the genomes of soil and plant-associated and newly described type strains.</title>
        <authorList>
            <person name="Whitman W."/>
        </authorList>
    </citation>
    <scope>NUCLEOTIDE SEQUENCE [LARGE SCALE GENOMIC DNA]</scope>
    <source>
        <strain evidence="2 3">JA737</strain>
    </source>
</reference>
<feature type="domain" description="TIR" evidence="1">
    <location>
        <begin position="169"/>
        <end position="304"/>
    </location>
</feature>
<protein>
    <submittedName>
        <fullName evidence="2">TIR domain-containing protein</fullName>
    </submittedName>
</protein>
<dbReference type="Gene3D" id="3.40.50.10140">
    <property type="entry name" value="Toll/interleukin-1 receptor homology (TIR) domain"/>
    <property type="match status" value="1"/>
</dbReference>
<gene>
    <name evidence="2" type="ORF">C8J30_11290</name>
</gene>
<keyword evidence="3" id="KW-1185">Reference proteome</keyword>
<dbReference type="SUPFAM" id="SSF52200">
    <property type="entry name" value="Toll/Interleukin receptor TIR domain"/>
    <property type="match status" value="1"/>
</dbReference>
<sequence>MPLQQGIQLIVTVAQTGVGYHCYTFDGLALPHPVLIQFEHVGSASASRDMDQLAAALLAELQGSICANRLPAPCGGLATICHALREADCQKLLVLVGDDFTAAVPSTLAKDWFQTSGNFQVLPVLPDTARPRAPMLLSGPLSAINVAFWSQGIEEALPAVFQVAGITAAQPRIFISYRQTDVAAAAIQLFDVLSHDGFDVFLDHFRVPPGVNFQQRLRQELGDKAMVLVLESPNLASSRWVAFEIAEARASGLGLAALNFSGAPLMAGIDPSLRLFLNAADIAAGGEIENAALGRVRAFVRSQHDRALLRRRILLEQSFEQAVVQAGGRLPQRFANGSFRIVAPTKSYHAWLTPRPPELPDYHRAYGATLPGTEAVIIGLSNLMEVSRQRQHEWLAGLCNMTLIDEGMMARAVGDMVRGTL</sequence>
<evidence type="ECO:0000313" key="2">
    <source>
        <dbReference type="EMBL" id="PYF08671.1"/>
    </source>
</evidence>
<dbReference type="PROSITE" id="PS50104">
    <property type="entry name" value="TIR"/>
    <property type="match status" value="1"/>
</dbReference>
<dbReference type="AlphaFoldDB" id="A0A318TUW8"/>
<dbReference type="InterPro" id="IPR035897">
    <property type="entry name" value="Toll_tir_struct_dom_sf"/>
</dbReference>
<dbReference type="InterPro" id="IPR000157">
    <property type="entry name" value="TIR_dom"/>
</dbReference>
<evidence type="ECO:0000313" key="3">
    <source>
        <dbReference type="Proteomes" id="UP000247727"/>
    </source>
</evidence>
<comment type="caution">
    <text evidence="2">The sequence shown here is derived from an EMBL/GenBank/DDBJ whole genome shotgun (WGS) entry which is preliminary data.</text>
</comment>
<dbReference type="RefSeq" id="WP_181420894.1">
    <property type="nucleotide sequence ID" value="NZ_QJTK01000012.1"/>
</dbReference>
<dbReference type="EMBL" id="QJTK01000012">
    <property type="protein sequence ID" value="PYF08671.1"/>
    <property type="molecule type" value="Genomic_DNA"/>
</dbReference>
<proteinExistence type="predicted"/>
<dbReference type="GO" id="GO:0007165">
    <property type="term" value="P:signal transduction"/>
    <property type="evidence" value="ECO:0007669"/>
    <property type="project" value="InterPro"/>
</dbReference>